<comment type="caution">
    <text evidence="2">The sequence shown here is derived from an EMBL/GenBank/DDBJ whole genome shotgun (WGS) entry which is preliminary data.</text>
</comment>
<feature type="chain" id="PRO_5047028272" description="Peptidase M48-like protein" evidence="1">
    <location>
        <begin position="24"/>
        <end position="326"/>
    </location>
</feature>
<dbReference type="PROSITE" id="PS51257">
    <property type="entry name" value="PROKAR_LIPOPROTEIN"/>
    <property type="match status" value="1"/>
</dbReference>
<gene>
    <name evidence="2" type="ORF">ACFO0A_00955</name>
</gene>
<feature type="signal peptide" evidence="1">
    <location>
        <begin position="1"/>
        <end position="23"/>
    </location>
</feature>
<keyword evidence="3" id="KW-1185">Reference proteome</keyword>
<accession>A0ABV8RK40</accession>
<evidence type="ECO:0000313" key="3">
    <source>
        <dbReference type="Proteomes" id="UP001595828"/>
    </source>
</evidence>
<evidence type="ECO:0008006" key="4">
    <source>
        <dbReference type="Google" id="ProtNLM"/>
    </source>
</evidence>
<dbReference type="Proteomes" id="UP001595828">
    <property type="component" value="Unassembled WGS sequence"/>
</dbReference>
<sequence length="326" mass="35515">MPRPLWSVAAAAALACGAASGFAAPTNARCEMAASDRAWLLGALANWRSAETELLRLDSRPMPTVVAVDSRCAYKLPRGDISSAVSVEHGATVPMPDGRQVAMGPISFASPADPPYFAMSLPSVWRAAGVTSTLGLERLMDGVLLHEMSHTRQSALATMALDPIARANDLGADLNDDIVQQTFGKDPAYAAAYAIERDRLFAAAAARDPRQARRLAGEALRMMRERRARWFIGRRAYLGDLDDVFLTMEGLGQWLAYAWYVSPRGGSIATSRALAGVRRAGDQWSQDEGLALFLVIDRLLPDWQRRAFREPDWRASRLLASAVGEQ</sequence>
<name>A0ABV8RK40_9SPHN</name>
<protein>
    <recommendedName>
        <fullName evidence="4">Peptidase M48-like protein</fullName>
    </recommendedName>
</protein>
<evidence type="ECO:0000313" key="2">
    <source>
        <dbReference type="EMBL" id="MFC4293619.1"/>
    </source>
</evidence>
<dbReference type="EMBL" id="JBHSDR010000003">
    <property type="protein sequence ID" value="MFC4293619.1"/>
    <property type="molecule type" value="Genomic_DNA"/>
</dbReference>
<evidence type="ECO:0000256" key="1">
    <source>
        <dbReference type="SAM" id="SignalP"/>
    </source>
</evidence>
<reference evidence="3" key="1">
    <citation type="journal article" date="2019" name="Int. J. Syst. Evol. Microbiol.">
        <title>The Global Catalogue of Microorganisms (GCM) 10K type strain sequencing project: providing services to taxonomists for standard genome sequencing and annotation.</title>
        <authorList>
            <consortium name="The Broad Institute Genomics Platform"/>
            <consortium name="The Broad Institute Genome Sequencing Center for Infectious Disease"/>
            <person name="Wu L."/>
            <person name="Ma J."/>
        </authorList>
    </citation>
    <scope>NUCLEOTIDE SEQUENCE [LARGE SCALE GENOMIC DNA]</scope>
    <source>
        <strain evidence="3">CGMCC 1.12989</strain>
    </source>
</reference>
<dbReference type="RefSeq" id="WP_379537109.1">
    <property type="nucleotide sequence ID" value="NZ_JBHSDR010000003.1"/>
</dbReference>
<keyword evidence="1" id="KW-0732">Signal</keyword>
<organism evidence="2 3">
    <name type="scientific">Novosphingobium tardum</name>
    <dbReference type="NCBI Taxonomy" id="1538021"/>
    <lineage>
        <taxon>Bacteria</taxon>
        <taxon>Pseudomonadati</taxon>
        <taxon>Pseudomonadota</taxon>
        <taxon>Alphaproteobacteria</taxon>
        <taxon>Sphingomonadales</taxon>
        <taxon>Sphingomonadaceae</taxon>
        <taxon>Novosphingobium</taxon>
    </lineage>
</organism>
<proteinExistence type="predicted"/>